<dbReference type="PROSITE" id="PS51318">
    <property type="entry name" value="TAT"/>
    <property type="match status" value="1"/>
</dbReference>
<evidence type="ECO:0000256" key="1">
    <source>
        <dbReference type="SAM" id="SignalP"/>
    </source>
</evidence>
<dbReference type="AlphaFoldDB" id="A0A1F5YI83"/>
<organism evidence="4 5">
    <name type="scientific">Candidatus Glassbacteria bacterium GWA2_58_10</name>
    <dbReference type="NCBI Taxonomy" id="1817865"/>
    <lineage>
        <taxon>Bacteria</taxon>
        <taxon>Candidatus Glassiibacteriota</taxon>
    </lineage>
</organism>
<feature type="domain" description="Gfo/Idh/MocA-like oxidoreductase bacterial type C-terminal" evidence="3">
    <location>
        <begin position="382"/>
        <end position="453"/>
    </location>
</feature>
<dbReference type="InterPro" id="IPR006311">
    <property type="entry name" value="TAT_signal"/>
</dbReference>
<feature type="signal peptide" evidence="1">
    <location>
        <begin position="1"/>
        <end position="36"/>
    </location>
</feature>
<dbReference type="Gene3D" id="3.30.360.10">
    <property type="entry name" value="Dihydrodipicolinate Reductase, domain 2"/>
    <property type="match status" value="1"/>
</dbReference>
<comment type="caution">
    <text evidence="4">The sequence shown here is derived from an EMBL/GenBank/DDBJ whole genome shotgun (WGS) entry which is preliminary data.</text>
</comment>
<dbReference type="InterPro" id="IPR036291">
    <property type="entry name" value="NAD(P)-bd_dom_sf"/>
</dbReference>
<dbReference type="PANTHER" id="PTHR43818:SF5">
    <property type="entry name" value="OXIDOREDUCTASE FAMILY PROTEIN"/>
    <property type="match status" value="1"/>
</dbReference>
<dbReference type="PANTHER" id="PTHR43818">
    <property type="entry name" value="BCDNA.GH03377"/>
    <property type="match status" value="1"/>
</dbReference>
<evidence type="ECO:0000259" key="2">
    <source>
        <dbReference type="Pfam" id="PF01408"/>
    </source>
</evidence>
<feature type="domain" description="Gfo/Idh/MocA-like oxidoreductase N-terminal" evidence="2">
    <location>
        <begin position="50"/>
        <end position="172"/>
    </location>
</feature>
<dbReference type="SUPFAM" id="SSF55347">
    <property type="entry name" value="Glyceraldehyde-3-phosphate dehydrogenase-like, C-terminal domain"/>
    <property type="match status" value="1"/>
</dbReference>
<proteinExistence type="predicted"/>
<feature type="chain" id="PRO_5009522468" description="Oxidoreductase" evidence="1">
    <location>
        <begin position="37"/>
        <end position="455"/>
    </location>
</feature>
<accession>A0A1F5YI83</accession>
<reference evidence="4 5" key="1">
    <citation type="journal article" date="2016" name="Nat. Commun.">
        <title>Thousands of microbial genomes shed light on interconnected biogeochemical processes in an aquifer system.</title>
        <authorList>
            <person name="Anantharaman K."/>
            <person name="Brown C.T."/>
            <person name="Hug L.A."/>
            <person name="Sharon I."/>
            <person name="Castelle C.J."/>
            <person name="Probst A.J."/>
            <person name="Thomas B.C."/>
            <person name="Singh A."/>
            <person name="Wilkins M.J."/>
            <person name="Karaoz U."/>
            <person name="Brodie E.L."/>
            <person name="Williams K.H."/>
            <person name="Hubbard S.S."/>
            <person name="Banfield J.F."/>
        </authorList>
    </citation>
    <scope>NUCLEOTIDE SEQUENCE [LARGE SCALE GENOMIC DNA]</scope>
</reference>
<dbReference type="InterPro" id="IPR043906">
    <property type="entry name" value="Gfo/Idh/MocA_OxRdtase_bact_C"/>
</dbReference>
<evidence type="ECO:0000259" key="3">
    <source>
        <dbReference type="Pfam" id="PF19051"/>
    </source>
</evidence>
<name>A0A1F5YI83_9BACT</name>
<evidence type="ECO:0008006" key="6">
    <source>
        <dbReference type="Google" id="ProtNLM"/>
    </source>
</evidence>
<dbReference type="Pfam" id="PF19051">
    <property type="entry name" value="GFO_IDH_MocA_C2"/>
    <property type="match status" value="2"/>
</dbReference>
<dbReference type="InterPro" id="IPR050463">
    <property type="entry name" value="Gfo/Idh/MocA_oxidrdct_glycsds"/>
</dbReference>
<dbReference type="Gene3D" id="3.40.50.720">
    <property type="entry name" value="NAD(P)-binding Rossmann-like Domain"/>
    <property type="match status" value="1"/>
</dbReference>
<feature type="domain" description="Gfo/Idh/MocA-like oxidoreductase bacterial type C-terminal" evidence="3">
    <location>
        <begin position="197"/>
        <end position="279"/>
    </location>
</feature>
<evidence type="ECO:0000313" key="5">
    <source>
        <dbReference type="Proteomes" id="UP000176992"/>
    </source>
</evidence>
<dbReference type="InterPro" id="IPR000683">
    <property type="entry name" value="Gfo/Idh/MocA-like_OxRdtase_N"/>
</dbReference>
<protein>
    <recommendedName>
        <fullName evidence="6">Oxidoreductase</fullName>
    </recommendedName>
</protein>
<dbReference type="Proteomes" id="UP000176992">
    <property type="component" value="Unassembled WGS sequence"/>
</dbReference>
<keyword evidence="1" id="KW-0732">Signal</keyword>
<dbReference type="Pfam" id="PF01408">
    <property type="entry name" value="GFO_IDH_MocA"/>
    <property type="match status" value="1"/>
</dbReference>
<gene>
    <name evidence="4" type="ORF">A2Z86_02300</name>
</gene>
<evidence type="ECO:0000313" key="4">
    <source>
        <dbReference type="EMBL" id="OGF99803.1"/>
    </source>
</evidence>
<dbReference type="SUPFAM" id="SSF51735">
    <property type="entry name" value="NAD(P)-binding Rossmann-fold domains"/>
    <property type="match status" value="1"/>
</dbReference>
<sequence>MKNEKGIKGVSRRELLASTAALAAAAAGLTAAPALSAGKSKVAGANDALQVGVIGTGKMGRSNMLAFSKGRDVRVAAVCDCYRPNLDLALKTLADENLPKPQEFADFRKLLDLKEIDVVIVASPDHWHPLHAVMAARAGKDVYVEKPVSVTVSEGRKMTEVSRETGKIIGVGTQQRSGKHFQRAVEIVQSGKLGRITRVSAWNYENEYPEGIGNPPDASPPPGLDWDMWLGPAPMRPFNINRFGVVDDGRWSSFRWFWDYAGGMATDWGTHLIDIVLWAMKVKGPDRVTSLGGKLALLDNRDTPDTLMSTFEFPGFVLTYESRKCCSQTTDGRSYGIVFHGSDAALFVDRGGFALEPETIERGSESEARMVPVKGDGSEQHQTHVETYIDCVRNRKRFISDIEDGHYASSTPHLANLSLRLGRSLRWDPNAERFIGDSEADAMLSRPYRAPWSLG</sequence>
<dbReference type="EMBL" id="MFIV01000010">
    <property type="protein sequence ID" value="OGF99803.1"/>
    <property type="molecule type" value="Genomic_DNA"/>
</dbReference>
<dbReference type="GO" id="GO:0000166">
    <property type="term" value="F:nucleotide binding"/>
    <property type="evidence" value="ECO:0007669"/>
    <property type="project" value="InterPro"/>
</dbReference>